<reference evidence="3" key="1">
    <citation type="submission" date="2018-02" db="EMBL/GenBank/DDBJ databases">
        <authorList>
            <person name="Cohen D.B."/>
            <person name="Kent A.D."/>
        </authorList>
    </citation>
    <scope>NUCLEOTIDE SEQUENCE</scope>
</reference>
<dbReference type="AlphaFoldDB" id="A0A2N9IFH0"/>
<sequence length="225" mass="26531">MDEVLNFFTFIHPKIPNNEGPDIMRWTLRKYGRFDAKSFYLALSGKFDIIFPWKAIWRVKAPRRVAFFVWTAAWGNILTCDNLMRRGYIMAGWCCMCRSDWETGDHLLIHCTMASVLWSAVLHSFGVCWVFPNRIVDLLFGWHNSFGKYESGVWNLVPLCLMWTVWRERNRRTFEDEEHSATKLIQLFFGLLFDWARFWGITPMASLADFFVSLNSSWTPNSDIV</sequence>
<feature type="domain" description="Reverse transcriptase zinc-binding" evidence="1">
    <location>
        <begin position="34"/>
        <end position="118"/>
    </location>
</feature>
<dbReference type="EMBL" id="OIVN01001522">
    <property type="protein sequence ID" value="SPC94895.1"/>
    <property type="molecule type" value="Genomic_DNA"/>
</dbReference>
<dbReference type="Pfam" id="PF13966">
    <property type="entry name" value="zf-RVT"/>
    <property type="match status" value="1"/>
</dbReference>
<dbReference type="InterPro" id="IPR026960">
    <property type="entry name" value="RVT-Znf"/>
</dbReference>
<evidence type="ECO:0000259" key="1">
    <source>
        <dbReference type="Pfam" id="PF13966"/>
    </source>
</evidence>
<evidence type="ECO:0000313" key="3">
    <source>
        <dbReference type="EMBL" id="SPD22813.1"/>
    </source>
</evidence>
<dbReference type="EMBL" id="OIVN01005522">
    <property type="protein sequence ID" value="SPD22813.1"/>
    <property type="molecule type" value="Genomic_DNA"/>
</dbReference>
<proteinExistence type="predicted"/>
<organism evidence="3">
    <name type="scientific">Fagus sylvatica</name>
    <name type="common">Beechnut</name>
    <dbReference type="NCBI Taxonomy" id="28930"/>
    <lineage>
        <taxon>Eukaryota</taxon>
        <taxon>Viridiplantae</taxon>
        <taxon>Streptophyta</taxon>
        <taxon>Embryophyta</taxon>
        <taxon>Tracheophyta</taxon>
        <taxon>Spermatophyta</taxon>
        <taxon>Magnoliopsida</taxon>
        <taxon>eudicotyledons</taxon>
        <taxon>Gunneridae</taxon>
        <taxon>Pentapetalae</taxon>
        <taxon>rosids</taxon>
        <taxon>fabids</taxon>
        <taxon>Fagales</taxon>
        <taxon>Fagaceae</taxon>
        <taxon>Fagus</taxon>
    </lineage>
</organism>
<evidence type="ECO:0000313" key="2">
    <source>
        <dbReference type="EMBL" id="SPC94895.1"/>
    </source>
</evidence>
<accession>A0A2N9IFH0</accession>
<gene>
    <name evidence="2" type="ORF">FSB_LOCUS22777</name>
    <name evidence="3" type="ORF">FSB_LOCUS50695</name>
</gene>
<protein>
    <recommendedName>
        <fullName evidence="1">Reverse transcriptase zinc-binding domain-containing protein</fullName>
    </recommendedName>
</protein>
<name>A0A2N9IFH0_FAGSY</name>